<keyword evidence="2" id="KW-0560">Oxidoreductase</keyword>
<dbReference type="InterPro" id="IPR036291">
    <property type="entry name" value="NAD(P)-bd_dom_sf"/>
</dbReference>
<sequence>MSSAIPEIDIVHVGLGPIGRQVLSYLADRSRFKSVGAVDPAFAGQELTDGLRVVVSLDELPEWGTMAIHCAGSSLEKSAPTLVALMRAGHHVVSTCEELSNPWHTQPELAAQLDNVAREQGVVLLGTGVNPGYAMDYLPVVLAASQRSVRAVDVHRVQDAALRRLPLQRKVGVGLSVEEFEQRVRQGDIRHVGLPESARIVDRALDLGCTDFVETIDPVVGDDGMVLGIDQLVIGKRGDSTLIRLHLQMAAGLPDPRDIVVLEGEPGLTSEVRGLHGDTATAAVVVNSLGRAMAAPPGLRTVDEIPASPQHRC</sequence>
<accession>A0ABR9K6E5</accession>
<proteinExistence type="predicted"/>
<keyword evidence="3" id="KW-1185">Reference proteome</keyword>
<organism evidence="2 3">
    <name type="scientific">Nonomuraea africana</name>
    <dbReference type="NCBI Taxonomy" id="46171"/>
    <lineage>
        <taxon>Bacteria</taxon>
        <taxon>Bacillati</taxon>
        <taxon>Actinomycetota</taxon>
        <taxon>Actinomycetes</taxon>
        <taxon>Streptosporangiales</taxon>
        <taxon>Streptosporangiaceae</taxon>
        <taxon>Nonomuraea</taxon>
    </lineage>
</organism>
<gene>
    <name evidence="2" type="ORF">H4W81_000362</name>
</gene>
<dbReference type="CDD" id="cd24146">
    <property type="entry name" value="nat-AmDH_N_like"/>
    <property type="match status" value="1"/>
</dbReference>
<feature type="domain" description="2,4-diaminopentanoate dehydrogenase C-terminal" evidence="1">
    <location>
        <begin position="134"/>
        <end position="307"/>
    </location>
</feature>
<dbReference type="EC" id="1.17.1.8" evidence="2"/>
<evidence type="ECO:0000313" key="3">
    <source>
        <dbReference type="Proteomes" id="UP000661607"/>
    </source>
</evidence>
<dbReference type="SUPFAM" id="SSF51735">
    <property type="entry name" value="NAD(P)-binding Rossmann-fold domains"/>
    <property type="match status" value="1"/>
</dbReference>
<reference evidence="2 3" key="1">
    <citation type="submission" date="2020-10" db="EMBL/GenBank/DDBJ databases">
        <title>Sequencing the genomes of 1000 actinobacteria strains.</title>
        <authorList>
            <person name="Klenk H.-P."/>
        </authorList>
    </citation>
    <scope>NUCLEOTIDE SEQUENCE [LARGE SCALE GENOMIC DNA]</scope>
    <source>
        <strain evidence="2 3">DSM 43748</strain>
    </source>
</reference>
<dbReference type="Gene3D" id="3.40.50.720">
    <property type="entry name" value="NAD(P)-binding Rossmann-like Domain"/>
    <property type="match status" value="1"/>
</dbReference>
<dbReference type="Pfam" id="PF19328">
    <property type="entry name" value="DAP_DH_C"/>
    <property type="match status" value="1"/>
</dbReference>
<name>A0ABR9K6E5_9ACTN</name>
<dbReference type="EMBL" id="JADBEF010000001">
    <property type="protein sequence ID" value="MBE1557583.1"/>
    <property type="molecule type" value="Genomic_DNA"/>
</dbReference>
<dbReference type="InterPro" id="IPR045760">
    <property type="entry name" value="DAP_DH_C"/>
</dbReference>
<dbReference type="RefSeq" id="WP_192773172.1">
    <property type="nucleotide sequence ID" value="NZ_BAAASY010000019.1"/>
</dbReference>
<evidence type="ECO:0000313" key="2">
    <source>
        <dbReference type="EMBL" id="MBE1557583.1"/>
    </source>
</evidence>
<comment type="caution">
    <text evidence="2">The sequence shown here is derived from an EMBL/GenBank/DDBJ whole genome shotgun (WGS) entry which is preliminary data.</text>
</comment>
<protein>
    <submittedName>
        <fullName evidence="2">4-hydroxy-tetrahydrodipicolinate reductase</fullName>
        <ecNumber evidence="2">1.17.1.8</ecNumber>
    </submittedName>
</protein>
<dbReference type="Proteomes" id="UP000661607">
    <property type="component" value="Unassembled WGS sequence"/>
</dbReference>
<dbReference type="GO" id="GO:0008839">
    <property type="term" value="F:4-hydroxy-tetrahydrodipicolinate reductase"/>
    <property type="evidence" value="ECO:0007669"/>
    <property type="project" value="UniProtKB-EC"/>
</dbReference>
<evidence type="ECO:0000259" key="1">
    <source>
        <dbReference type="Pfam" id="PF19328"/>
    </source>
</evidence>